<accession>A0A378Q7X7</accession>
<keyword evidence="2 6" id="KW-0812">Transmembrane</keyword>
<evidence type="ECO:0000256" key="2">
    <source>
        <dbReference type="ARBA" id="ARBA00022692"/>
    </source>
</evidence>
<evidence type="ECO:0000256" key="6">
    <source>
        <dbReference type="SAM" id="Phobius"/>
    </source>
</evidence>
<feature type="transmembrane region" description="Helical" evidence="6">
    <location>
        <begin position="51"/>
        <end position="74"/>
    </location>
</feature>
<dbReference type="PANTHER" id="PTHR36985">
    <property type="entry name" value="TRANSLOCATION AND ASSEMBLY MODULE SUBUNIT TAMB"/>
    <property type="match status" value="1"/>
</dbReference>
<gene>
    <name evidence="8" type="ORF">NCTC11091_01111</name>
</gene>
<evidence type="ECO:0000256" key="5">
    <source>
        <dbReference type="SAM" id="MobiDB-lite"/>
    </source>
</evidence>
<protein>
    <submittedName>
        <fullName evidence="8">Family of uncharacterized function (DUF490)</fullName>
    </submittedName>
</protein>
<feature type="compositionally biased region" description="Basic and acidic residues" evidence="5">
    <location>
        <begin position="9"/>
        <end position="31"/>
    </location>
</feature>
<evidence type="ECO:0000313" key="9">
    <source>
        <dbReference type="Proteomes" id="UP000255193"/>
    </source>
</evidence>
<name>A0A378Q7X7_9GAMM</name>
<sequence>MTEHTPPTDPKDHAKTHDGNNVEPMTAEKTDTPASSTKKSNWLRAWYPLSLIGRVVFWLAVVLLVLVAAGYYVVGTPWGTRLIIQTVADRTGIRLKTGEGNLRDGLWIYDLHIPASPPKSNIQIDADKAYIKVGWRALLLHKNVHLREAHIGTLKITNLKPPNNQPFSYPTVNLTMNVILDDTTADLVRYQQVTREPMDFKQAKVKNFTWQGTQMTVESGAFAYNALLSIANLQGGMNFSGDYPINAHGDLVVNALSKAYFDTLHTKVTGSLKDLSADIQSRYNNADVTGHLRAHPMEDHAPFDAKLQWQDALLPYAKSQNIRLKNGTLIASGITSDIRLKLDTHLTAKDIPNGRYTGTGRIANKQLDIERLHMQLAEGELVSKGTVNWQDRTHISLISSGQGFTIRKLLPESVAPYAPRTLTGKLFFNFDAATDNQPQHYQLSLQQDDGEQINAKIEQAVKPKSAQPQPYVIDANWRNVIRRDLPNIGDFNSPSGRAQVNYLDGNTLSAQGNAQIVKLNIAPAGDYQFAVKKRNEHIDIAQLNYQGDAGKLDGTGAITLARAGQPLAWQINATTNQLNAKRVIDSVPLQNLTGTLQANGTLRTIRQAQGARLSQHDIHIGRVNMAGDLLGAQNSKKHLVLAGAGQVKVDLAENRGKNDLEYLAVKFDGNLNAPNVPQGALNIDIAGTTKQIQINRFEHQGKDGGISARGKLDLTQGIGWQLTADMNRFDASYFVPHLPSQITGKINTDGFWRKDAQFVHISDMNLSGKLKNKPLTASGQLTARLHLPSDSKKFADTFKTGNSEQIANQTRRMVEQLNANNVQVQWGNNRLTANGDQNQLNAQVDVSTLHELVPSLKGQLKGSVIATQTAAQTMPNVLVDLVGRGIALPNFAVSDAKLVGKLVNLAKSPSQLQLDARGINIANQPLRALQLQFNGTQASHNISFKVDSTRGQAQGLLKGQVDLDKKQWSGALGNAQIGSRYATLQQMQPAQMVLDWQKPRIELAAHCWQMVGKNGYLCFKNNLTASREQGQVNLAIQQIDSQALSVFMPKDIAWSGTLNGSALVNWQRGQHPTVNASLYSDNGVIGTSPQTPEDEATTIAYDRVSVIARSTAEGLKLRGDLKTSGSGGVGYLDATINPYQANKPIAGTLVFQDVNLAIFKPFFPSFERLTGNGLVAGKISGTLNQPKFVGDIEAQDAGLAITGVPMKFSNINLLAHIDGSRANLDGQFKAGEGTGNITGLIDWQKQLQAHIKLQGKNLSVSQPPTLAAQINPTFDVVVRPSQRYVNIVGAIDVPRAIIQMPEQSANVVNKSPDVNVIDRRLAAQVDEVLRVTQPWSINADIGVDLGNRVIFRGFGTSLPLAGALHLTQRGQGSMKAQGVVQVAKRSRADIFGQSLTINFAQVRFNGEVKNPGLNIEAVKTVQGTQVGVKVRGTASKPEITVFNDGGLTEQQAMNALVTGSINNTTGQNTTNQEFVNRVNNALAAAGLSYGLSSTRGLTNQIGRAFGLQSLTLDAVGTSSDTEVGLIGYITPDLYIRYGVGVFNANTALSMRYQLTRRLYVEAKAATNNSVDLIYNWRY</sequence>
<evidence type="ECO:0000313" key="8">
    <source>
        <dbReference type="EMBL" id="STY95317.1"/>
    </source>
</evidence>
<dbReference type="GO" id="GO:0005886">
    <property type="term" value="C:plasma membrane"/>
    <property type="evidence" value="ECO:0007669"/>
    <property type="project" value="InterPro"/>
</dbReference>
<keyword evidence="4 6" id="KW-0472">Membrane</keyword>
<dbReference type="Proteomes" id="UP000255193">
    <property type="component" value="Unassembled WGS sequence"/>
</dbReference>
<evidence type="ECO:0000259" key="7">
    <source>
        <dbReference type="Pfam" id="PF04357"/>
    </source>
</evidence>
<organism evidence="8 9">
    <name type="scientific">Faucicola atlantae</name>
    <dbReference type="NCBI Taxonomy" id="34059"/>
    <lineage>
        <taxon>Bacteria</taxon>
        <taxon>Pseudomonadati</taxon>
        <taxon>Pseudomonadota</taxon>
        <taxon>Gammaproteobacteria</taxon>
        <taxon>Moraxellales</taxon>
        <taxon>Moraxellaceae</taxon>
        <taxon>Faucicola</taxon>
    </lineage>
</organism>
<evidence type="ECO:0000256" key="1">
    <source>
        <dbReference type="ARBA" id="ARBA00004167"/>
    </source>
</evidence>
<dbReference type="EMBL" id="UGQA01000001">
    <property type="protein sequence ID" value="STY95317.1"/>
    <property type="molecule type" value="Genomic_DNA"/>
</dbReference>
<evidence type="ECO:0000256" key="4">
    <source>
        <dbReference type="ARBA" id="ARBA00023136"/>
    </source>
</evidence>
<feature type="domain" description="Translocation and assembly module TamB C-terminal" evidence="7">
    <location>
        <begin position="1230"/>
        <end position="1578"/>
    </location>
</feature>
<reference evidence="8 9" key="1">
    <citation type="submission" date="2018-06" db="EMBL/GenBank/DDBJ databases">
        <authorList>
            <consortium name="Pathogen Informatics"/>
            <person name="Doyle S."/>
        </authorList>
    </citation>
    <scope>NUCLEOTIDE SEQUENCE [LARGE SCALE GENOMIC DNA]</scope>
    <source>
        <strain evidence="8 9">NCTC11091</strain>
    </source>
</reference>
<dbReference type="InterPro" id="IPR007452">
    <property type="entry name" value="TamB_C"/>
</dbReference>
<dbReference type="PANTHER" id="PTHR36985:SF1">
    <property type="entry name" value="TRANSLOCATION AND ASSEMBLY MODULE SUBUNIT TAMB"/>
    <property type="match status" value="1"/>
</dbReference>
<proteinExistence type="predicted"/>
<comment type="subcellular location">
    <subcellularLocation>
        <location evidence="1">Membrane</location>
        <topology evidence="1">Single-pass membrane protein</topology>
    </subcellularLocation>
</comment>
<dbReference type="GO" id="GO:0097347">
    <property type="term" value="C:TAM protein secretion complex"/>
    <property type="evidence" value="ECO:0007669"/>
    <property type="project" value="TreeGrafter"/>
</dbReference>
<keyword evidence="3 6" id="KW-1133">Transmembrane helix</keyword>
<feature type="region of interest" description="Disordered" evidence="5">
    <location>
        <begin position="1"/>
        <end position="36"/>
    </location>
</feature>
<dbReference type="Pfam" id="PF04357">
    <property type="entry name" value="TamB"/>
    <property type="match status" value="1"/>
</dbReference>
<dbReference type="RefSeq" id="WP_079352154.1">
    <property type="nucleotide sequence ID" value="NZ_MXAO01000053.1"/>
</dbReference>
<dbReference type="GO" id="GO:0009306">
    <property type="term" value="P:protein secretion"/>
    <property type="evidence" value="ECO:0007669"/>
    <property type="project" value="InterPro"/>
</dbReference>
<evidence type="ECO:0000256" key="3">
    <source>
        <dbReference type="ARBA" id="ARBA00022989"/>
    </source>
</evidence>